<feature type="transmembrane region" description="Helical" evidence="6">
    <location>
        <begin position="834"/>
        <end position="852"/>
    </location>
</feature>
<evidence type="ECO:0000256" key="4">
    <source>
        <dbReference type="ARBA" id="ARBA00022777"/>
    </source>
</evidence>
<dbReference type="InterPro" id="IPR011990">
    <property type="entry name" value="TPR-like_helical_dom_sf"/>
</dbReference>
<name>A0ABS9CHP8_9BACT</name>
<feature type="transmembrane region" description="Helical" evidence="6">
    <location>
        <begin position="378"/>
        <end position="399"/>
    </location>
</feature>
<dbReference type="PANTHER" id="PTHR43711">
    <property type="entry name" value="TWO-COMPONENT HISTIDINE KINASE"/>
    <property type="match status" value="1"/>
</dbReference>
<keyword evidence="6" id="KW-0812">Transmembrane</keyword>
<protein>
    <recommendedName>
        <fullName evidence="2">histidine kinase</fullName>
        <ecNumber evidence="2">2.7.13.3</ecNumber>
    </recommendedName>
</protein>
<keyword evidence="6" id="KW-0472">Membrane</keyword>
<dbReference type="PROSITE" id="PS51257">
    <property type="entry name" value="PROKAR_LIPOPROTEIN"/>
    <property type="match status" value="1"/>
</dbReference>
<dbReference type="Pfam" id="PF17139">
    <property type="entry name" value="DUF5112"/>
    <property type="match status" value="1"/>
</dbReference>
<evidence type="ECO:0000313" key="9">
    <source>
        <dbReference type="Proteomes" id="UP001200470"/>
    </source>
</evidence>
<dbReference type="InterPro" id="IPR033406">
    <property type="entry name" value="DUF5113"/>
</dbReference>
<evidence type="ECO:0000256" key="1">
    <source>
        <dbReference type="ARBA" id="ARBA00000085"/>
    </source>
</evidence>
<dbReference type="Pfam" id="PF02518">
    <property type="entry name" value="HATPase_c"/>
    <property type="match status" value="1"/>
</dbReference>
<sequence>MKHDAIKEESSFLNLLYAFFIAPLALLLLTSSCQAPPRQDVQQFNDKAYEAHYRSLDSVEHYARKALQLAQYDDDGKAEALNNLAFANIVRMDYAKAEQQLTEAATLTDNQIEQLVSQVQLMRLCQRRSRNRDFYEHRERALNCLRRINEERAALSPRDTRRMIYAESELAIVNSTYYYYVGLERQASNAIRQINEDDVRRDTAQYLNYLYNIGAGGIIIEGTAEDIANEEIENLFHCVSMAERCHYPYFEANAKEALAERQNDLQLAEEALMLFRQFGDVYQIAGAHRTLATCYHVMGDDRQALKHLYQALADKRINQAPDLVASIREQMSVAYAALNDKPQSDYNRNVYIDIQERTRQDRELEARANMYEVASMQLNVMIIAVIVAIFLLILLLWIFNRMNRRQKQDNQLTEILEQKQEEVAEAWMRVERNEKQHLEQRAKVALVISIIPLIDRIIHEVKRLGDTPHAKPSTDEQQNMLKIRQERLGYIQELTDQINKYNDVLTQWIQLRQGSLNLHIESFPLQGLFDIVAHSRTGFNMKQVTLEVEPTTAVVKADRVLTLFMLNTLADNARKFTERNGLVTVSASETETYVEVTVSDTGKGMDQQTLDHLFDAKPVIDHVGETPTGEQRSHGFGLMNCKGIIEKYRKISSIFSVCTLTAESAVGKGSRFAFRLPKGVRRTLTVLLLLMVGWNTMVAQYNRNQAHIYADSAYFSNINGTYERTLEFADSCMKYLNLQYLKQRSDSRLLMKLIDESATLSPEIAWLHDSVDVNYQVVLDIRNESAVAALALHDWQLYAYNNKAYTQLYKELSADNTLADYCRKMQQSQSNKRIAVILLIIILMLLIPAYYMQYYRHRLYKQFNREKKQRIDIELADDELRRAELECSNLHVTNAVLDNCLSTLKHETMYYPNRIRQLASADDQNNLAEVVSYYRELYGILSEQALRQVERFHLHLKAVDCYGHQVLGDSHALNVMWQILVQKDSEVSVESKDNSYWLFTITQPHMNISKEEAETLFTPSSSEHIPYLLCRQVVRDHGETTNLRGCGIWATVEDGKTYVKLTLPKYGKL</sequence>
<keyword evidence="6" id="KW-1133">Transmembrane helix</keyword>
<keyword evidence="4" id="KW-0418">Kinase</keyword>
<evidence type="ECO:0000256" key="5">
    <source>
        <dbReference type="ARBA" id="ARBA00023012"/>
    </source>
</evidence>
<feature type="domain" description="Histidine kinase" evidence="7">
    <location>
        <begin position="456"/>
        <end position="680"/>
    </location>
</feature>
<dbReference type="PANTHER" id="PTHR43711:SF31">
    <property type="entry name" value="HISTIDINE KINASE"/>
    <property type="match status" value="1"/>
</dbReference>
<dbReference type="SMART" id="SM00387">
    <property type="entry name" value="HATPase_c"/>
    <property type="match status" value="1"/>
</dbReference>
<evidence type="ECO:0000256" key="6">
    <source>
        <dbReference type="SAM" id="Phobius"/>
    </source>
</evidence>
<dbReference type="InterPro" id="IPR036890">
    <property type="entry name" value="HATPase_C_sf"/>
</dbReference>
<dbReference type="InterPro" id="IPR019734">
    <property type="entry name" value="TPR_rpt"/>
</dbReference>
<dbReference type="Proteomes" id="UP001200470">
    <property type="component" value="Unassembled WGS sequence"/>
</dbReference>
<feature type="transmembrane region" description="Helical" evidence="6">
    <location>
        <begin position="12"/>
        <end position="29"/>
    </location>
</feature>
<keyword evidence="9" id="KW-1185">Reference proteome</keyword>
<dbReference type="Pfam" id="PF17140">
    <property type="entry name" value="DUF5113"/>
    <property type="match status" value="2"/>
</dbReference>
<dbReference type="PROSITE" id="PS50109">
    <property type="entry name" value="HIS_KIN"/>
    <property type="match status" value="1"/>
</dbReference>
<comment type="catalytic activity">
    <reaction evidence="1">
        <text>ATP + protein L-histidine = ADP + protein N-phospho-L-histidine.</text>
        <dbReference type="EC" id="2.7.13.3"/>
    </reaction>
</comment>
<evidence type="ECO:0000256" key="2">
    <source>
        <dbReference type="ARBA" id="ARBA00012438"/>
    </source>
</evidence>
<reference evidence="8 9" key="1">
    <citation type="submission" date="2020-12" db="EMBL/GenBank/DDBJ databases">
        <title>Whole genome sequences of gut porcine anaerobes.</title>
        <authorList>
            <person name="Kubasova T."/>
            <person name="Jahodarova E."/>
            <person name="Rychlik I."/>
        </authorList>
    </citation>
    <scope>NUCLEOTIDE SEQUENCE [LARGE SCALE GENOMIC DNA]</scope>
    <source>
        <strain evidence="8 9">An925</strain>
    </source>
</reference>
<dbReference type="SUPFAM" id="SSF55874">
    <property type="entry name" value="ATPase domain of HSP90 chaperone/DNA topoisomerase II/histidine kinase"/>
    <property type="match status" value="1"/>
</dbReference>
<dbReference type="EC" id="2.7.13.3" evidence="2"/>
<dbReference type="RefSeq" id="WP_301637841.1">
    <property type="nucleotide sequence ID" value="NZ_JADYTN010000008.1"/>
</dbReference>
<dbReference type="SUPFAM" id="SSF81901">
    <property type="entry name" value="HCP-like"/>
    <property type="match status" value="1"/>
</dbReference>
<keyword evidence="3" id="KW-0808">Transferase</keyword>
<proteinExistence type="predicted"/>
<evidence type="ECO:0000256" key="3">
    <source>
        <dbReference type="ARBA" id="ARBA00022679"/>
    </source>
</evidence>
<dbReference type="InterPro" id="IPR005467">
    <property type="entry name" value="His_kinase_dom"/>
</dbReference>
<comment type="caution">
    <text evidence="8">The sequence shown here is derived from an EMBL/GenBank/DDBJ whole genome shotgun (WGS) entry which is preliminary data.</text>
</comment>
<dbReference type="EMBL" id="JADYTN010000008">
    <property type="protein sequence ID" value="MCF2563466.1"/>
    <property type="molecule type" value="Genomic_DNA"/>
</dbReference>
<dbReference type="Gene3D" id="3.30.565.10">
    <property type="entry name" value="Histidine kinase-like ATPase, C-terminal domain"/>
    <property type="match status" value="1"/>
</dbReference>
<dbReference type="Gene3D" id="1.25.40.10">
    <property type="entry name" value="Tetratricopeptide repeat domain"/>
    <property type="match status" value="1"/>
</dbReference>
<dbReference type="SMART" id="SM00028">
    <property type="entry name" value="TPR"/>
    <property type="match status" value="2"/>
</dbReference>
<dbReference type="InterPro" id="IPR050736">
    <property type="entry name" value="Sensor_HK_Regulatory"/>
</dbReference>
<dbReference type="InterPro" id="IPR033405">
    <property type="entry name" value="DUF5112"/>
</dbReference>
<dbReference type="InterPro" id="IPR003594">
    <property type="entry name" value="HATPase_dom"/>
</dbReference>
<organism evidence="8 9">
    <name type="scientific">Xylanibacter brevis</name>
    <dbReference type="NCBI Taxonomy" id="83231"/>
    <lineage>
        <taxon>Bacteria</taxon>
        <taxon>Pseudomonadati</taxon>
        <taxon>Bacteroidota</taxon>
        <taxon>Bacteroidia</taxon>
        <taxon>Bacteroidales</taxon>
        <taxon>Prevotellaceae</taxon>
        <taxon>Xylanibacter</taxon>
    </lineage>
</organism>
<accession>A0ABS9CHP8</accession>
<evidence type="ECO:0000259" key="7">
    <source>
        <dbReference type="PROSITE" id="PS50109"/>
    </source>
</evidence>
<evidence type="ECO:0000313" key="8">
    <source>
        <dbReference type="EMBL" id="MCF2563466.1"/>
    </source>
</evidence>
<keyword evidence="5" id="KW-0902">Two-component regulatory system</keyword>
<gene>
    <name evidence="8" type="ORF">I6E12_04995</name>
</gene>